<sequence length="490" mass="55732" precursor="true">MNKWIKRTAALSVSVGMMTPVLAACTSPNTSDNTERTLRIATTMGYSANDEYFRQRFTELYEFANPNVKIEIISAMDDRYMYGRPDPNEKPQDPLEKLKELMQGDNPPDIVMTQYEQLPDLISNNLLTQLDPLITKDKFDISDIVPAVIEGIKKVGEGKIYALAPTFNSSAVIYNKRLFDEAGVQYPTDKMTWEQTFDLARRLAKGEGENRKYGFSFSTYNMGGDMSYATQLYTAPLRLRMFDDNGEKMTVDSDQWENAWKTMLQIHTEKLVPGPLDMSKMNGSIGPNENYNPFQHDDFLSGRVAMAIINYGELDRIIDVMKNADRIQGFSPFEWDVVTLPVHPEAPDTGGFIGMDGIMSINAKAQDPEEAWKFLKFINGEDWARLKAGSSHNIVSRQKYIKTKDGLDYNQQAFTSLMPVPFEDTKLYLKNPRLYEVQSIGYQKLQQVMEGKLQVREALKQWQTEGDAMIQKLKENPNGEPGMPEPRTLG</sequence>
<organism evidence="6 7">
    <name type="scientific">Paenibacillus naphthalenovorans</name>
    <dbReference type="NCBI Taxonomy" id="162209"/>
    <lineage>
        <taxon>Bacteria</taxon>
        <taxon>Bacillati</taxon>
        <taxon>Bacillota</taxon>
        <taxon>Bacilli</taxon>
        <taxon>Bacillales</taxon>
        <taxon>Paenibacillaceae</taxon>
        <taxon>Paenibacillus</taxon>
    </lineage>
</organism>
<dbReference type="SUPFAM" id="SSF53850">
    <property type="entry name" value="Periplasmic binding protein-like II"/>
    <property type="match status" value="1"/>
</dbReference>
<dbReference type="AlphaFoldDB" id="A0A0U2ILU2"/>
<comment type="similarity">
    <text evidence="2">Belongs to the bacterial solute-binding protein 1 family.</text>
</comment>
<reference evidence="6 7" key="2">
    <citation type="journal article" date="2016" name="Genome Announc.">
        <title>Complete Genome Sequences of Two Interactive Moderate Thermophiles, Paenibacillus napthalenovorans 32O-Y and Paenibacillus sp. 32O-W.</title>
        <authorList>
            <person name="Butler R.R.III."/>
            <person name="Wang J."/>
            <person name="Stark B.C."/>
            <person name="Pombert J.F."/>
        </authorList>
    </citation>
    <scope>NUCLEOTIDE SEQUENCE [LARGE SCALE GENOMIC DNA]</scope>
    <source>
        <strain evidence="6 7">32O-Y</strain>
    </source>
</reference>
<dbReference type="PANTHER" id="PTHR43649:SF31">
    <property type="entry name" value="SN-GLYCEROL-3-PHOSPHATE-BINDING PERIPLASMIC PROTEIN UGPB"/>
    <property type="match status" value="1"/>
</dbReference>
<dbReference type="Pfam" id="PF01547">
    <property type="entry name" value="SBP_bac_1"/>
    <property type="match status" value="1"/>
</dbReference>
<keyword evidence="4 5" id="KW-0732">Signal</keyword>
<dbReference type="Gene3D" id="3.40.190.10">
    <property type="entry name" value="Periplasmic binding protein-like II"/>
    <property type="match status" value="1"/>
</dbReference>
<evidence type="ECO:0000313" key="7">
    <source>
        <dbReference type="Proteomes" id="UP000061660"/>
    </source>
</evidence>
<dbReference type="PATRIC" id="fig|162209.4.peg.1122"/>
<dbReference type="STRING" id="162209.IJ22_10530"/>
<gene>
    <name evidence="6" type="ORF">IJ22_10530</name>
</gene>
<evidence type="ECO:0000256" key="5">
    <source>
        <dbReference type="SAM" id="SignalP"/>
    </source>
</evidence>
<comment type="subcellular location">
    <subcellularLocation>
        <location evidence="1">Cell envelope</location>
    </subcellularLocation>
</comment>
<keyword evidence="7" id="KW-1185">Reference proteome</keyword>
<dbReference type="OrthoDB" id="2675752at2"/>
<dbReference type="GO" id="GO:0030313">
    <property type="term" value="C:cell envelope"/>
    <property type="evidence" value="ECO:0007669"/>
    <property type="project" value="UniProtKB-SubCell"/>
</dbReference>
<evidence type="ECO:0000256" key="4">
    <source>
        <dbReference type="ARBA" id="ARBA00022729"/>
    </source>
</evidence>
<dbReference type="RefSeq" id="WP_062407741.1">
    <property type="nucleotide sequence ID" value="NZ_CP013652.1"/>
</dbReference>
<protein>
    <submittedName>
        <fullName evidence="6">ABC transporter substrate-binding protein</fullName>
    </submittedName>
</protein>
<proteinExistence type="inferred from homology"/>
<feature type="chain" id="PRO_5006830634" evidence="5">
    <location>
        <begin position="24"/>
        <end position="490"/>
    </location>
</feature>
<evidence type="ECO:0000256" key="2">
    <source>
        <dbReference type="ARBA" id="ARBA00008520"/>
    </source>
</evidence>
<reference evidence="7" key="1">
    <citation type="submission" date="2015-12" db="EMBL/GenBank/DDBJ databases">
        <title>Complete genome sequences of two moderately thermophilic Paenibacillus species.</title>
        <authorList>
            <person name="Butler R.III."/>
            <person name="Wang J."/>
            <person name="Stark B.C."/>
            <person name="Pombert J.-F."/>
        </authorList>
    </citation>
    <scope>NUCLEOTIDE SEQUENCE [LARGE SCALE GENOMIC DNA]</scope>
    <source>
        <strain evidence="7">32O-Y</strain>
    </source>
</reference>
<evidence type="ECO:0000256" key="3">
    <source>
        <dbReference type="ARBA" id="ARBA00022448"/>
    </source>
</evidence>
<keyword evidence="3" id="KW-0813">Transport</keyword>
<dbReference type="PANTHER" id="PTHR43649">
    <property type="entry name" value="ARABINOSE-BINDING PROTEIN-RELATED"/>
    <property type="match status" value="1"/>
</dbReference>
<accession>A0A0U2ILU2</accession>
<feature type="signal peptide" evidence="5">
    <location>
        <begin position="1"/>
        <end position="23"/>
    </location>
</feature>
<evidence type="ECO:0000256" key="1">
    <source>
        <dbReference type="ARBA" id="ARBA00004196"/>
    </source>
</evidence>
<dbReference type="InterPro" id="IPR006059">
    <property type="entry name" value="SBP"/>
</dbReference>
<dbReference type="EMBL" id="CP013652">
    <property type="protein sequence ID" value="ALS21435.1"/>
    <property type="molecule type" value="Genomic_DNA"/>
</dbReference>
<dbReference type="PROSITE" id="PS51257">
    <property type="entry name" value="PROKAR_LIPOPROTEIN"/>
    <property type="match status" value="1"/>
</dbReference>
<dbReference type="InterPro" id="IPR050490">
    <property type="entry name" value="Bact_solute-bd_prot1"/>
</dbReference>
<dbReference type="Proteomes" id="UP000061660">
    <property type="component" value="Chromosome"/>
</dbReference>
<dbReference type="KEGG" id="pnp:IJ22_10530"/>
<evidence type="ECO:0000313" key="6">
    <source>
        <dbReference type="EMBL" id="ALS21435.1"/>
    </source>
</evidence>
<name>A0A0U2ILU2_9BACL</name>